<organism evidence="1 2">
    <name type="scientific">Vreelandella populi</name>
    <dbReference type="NCBI Taxonomy" id="2498858"/>
    <lineage>
        <taxon>Bacteria</taxon>
        <taxon>Pseudomonadati</taxon>
        <taxon>Pseudomonadota</taxon>
        <taxon>Gammaproteobacteria</taxon>
        <taxon>Oceanospirillales</taxon>
        <taxon>Halomonadaceae</taxon>
        <taxon>Vreelandella</taxon>
    </lineage>
</organism>
<protein>
    <submittedName>
        <fullName evidence="1">Uncharacterized protein</fullName>
    </submittedName>
</protein>
<evidence type="ECO:0000313" key="2">
    <source>
        <dbReference type="Proteomes" id="UP000286912"/>
    </source>
</evidence>
<evidence type="ECO:0000313" key="1">
    <source>
        <dbReference type="EMBL" id="RUR48826.1"/>
    </source>
</evidence>
<dbReference type="EMBL" id="RZHD01000003">
    <property type="protein sequence ID" value="RUR48826.1"/>
    <property type="molecule type" value="Genomic_DNA"/>
</dbReference>
<name>A0A3S0YEM9_9GAMM</name>
<gene>
    <name evidence="1" type="ORF">ELY37_02960</name>
</gene>
<dbReference type="RefSeq" id="WP_126981490.1">
    <property type="nucleotide sequence ID" value="NZ_RZHD01000003.1"/>
</dbReference>
<comment type="caution">
    <text evidence="1">The sequence shown here is derived from an EMBL/GenBank/DDBJ whole genome shotgun (WGS) entry which is preliminary data.</text>
</comment>
<proteinExistence type="predicted"/>
<dbReference type="AlphaFoldDB" id="A0A3S0YEM9"/>
<sequence length="74" mass="8414">MVDTLNLRELINDCGGARLVAKRFGCTYQNVHKMIQRGCLPDCDRREKRRAEILAGMQKQGRLSPDEIRAIVKG</sequence>
<keyword evidence="2" id="KW-1185">Reference proteome</keyword>
<dbReference type="Proteomes" id="UP000286912">
    <property type="component" value="Unassembled WGS sequence"/>
</dbReference>
<accession>A0A3S0YEM9</accession>
<reference evidence="1 2" key="1">
    <citation type="submission" date="2018-12" db="EMBL/GenBank/DDBJ databases">
        <title>three novel Halomonas strain isolated from plants.</title>
        <authorList>
            <person name="Sun C."/>
        </authorList>
    </citation>
    <scope>NUCLEOTIDE SEQUENCE [LARGE SCALE GENOMIC DNA]</scope>
    <source>
        <strain evidence="1 2">RC</strain>
    </source>
</reference>